<accession>A0A839QM96</accession>
<evidence type="ECO:0000313" key="6">
    <source>
        <dbReference type="EMBL" id="MBB2996723.1"/>
    </source>
</evidence>
<evidence type="ECO:0000256" key="4">
    <source>
        <dbReference type="PIRNR" id="PIRNR006181"/>
    </source>
</evidence>
<dbReference type="SUPFAM" id="SSF55826">
    <property type="entry name" value="YbaK/ProRS associated domain"/>
    <property type="match status" value="1"/>
</dbReference>
<dbReference type="InterPro" id="IPR007214">
    <property type="entry name" value="YbaK/aa-tRNA-synth-assoc-dom"/>
</dbReference>
<dbReference type="InterPro" id="IPR004369">
    <property type="entry name" value="Prolyl-tRNA_editing_YbaK/EbsC"/>
</dbReference>
<comment type="similarity">
    <text evidence="1 4">Belongs to the prolyl-tRNA editing family. YbaK/EbsC subfamily.</text>
</comment>
<dbReference type="Gene3D" id="3.90.960.10">
    <property type="entry name" value="YbaK/aminoacyl-tRNA synthetase-associated domain"/>
    <property type="match status" value="1"/>
</dbReference>
<dbReference type="InterPro" id="IPR036754">
    <property type="entry name" value="YbaK/aa-tRNA-synt-asso_dom_sf"/>
</dbReference>
<evidence type="ECO:0000313" key="7">
    <source>
        <dbReference type="Proteomes" id="UP000523000"/>
    </source>
</evidence>
<evidence type="ECO:0000256" key="3">
    <source>
        <dbReference type="ARBA" id="ARBA00023239"/>
    </source>
</evidence>
<protein>
    <recommendedName>
        <fullName evidence="4">Cys-tRNA(Pro)/Cys-tRNA(Cys) deacylase</fullName>
        <ecNumber evidence="4">4.2.-.-</ecNumber>
    </recommendedName>
</protein>
<keyword evidence="3 4" id="KW-0456">Lyase</keyword>
<proteinExistence type="inferred from homology"/>
<dbReference type="EC" id="4.2.-.-" evidence="4"/>
<sequence>MVKKKAAAHSGTPATALLDARGISYSVHGYTHDPAAVSFGLEAAEALGVAPALVFKTLLVNTGVPGAHALAVGVVPVNRTLDLKAMAHALGVKKVEMADPAVAERRTGYVVGGISPLGQRNPSRTVVDSSALMHETVFISGGRRGLDLGLAPADLMALTGAESAPIAGH</sequence>
<keyword evidence="6" id="KW-0378">Hydrolase</keyword>
<dbReference type="GO" id="GO:0016829">
    <property type="term" value="F:lyase activity"/>
    <property type="evidence" value="ECO:0007669"/>
    <property type="project" value="UniProtKB-KW"/>
</dbReference>
<dbReference type="Pfam" id="PF04073">
    <property type="entry name" value="tRNA_edit"/>
    <property type="match status" value="1"/>
</dbReference>
<dbReference type="Proteomes" id="UP000523000">
    <property type="component" value="Unassembled WGS sequence"/>
</dbReference>
<comment type="caution">
    <text evidence="6">The sequence shown here is derived from an EMBL/GenBank/DDBJ whole genome shotgun (WGS) entry which is preliminary data.</text>
</comment>
<reference evidence="6 7" key="1">
    <citation type="submission" date="2020-08" db="EMBL/GenBank/DDBJ databases">
        <title>Sequencing the genomes of 1000 actinobacteria strains.</title>
        <authorList>
            <person name="Klenk H.-P."/>
        </authorList>
    </citation>
    <scope>NUCLEOTIDE SEQUENCE [LARGE SCALE GENOMIC DNA]</scope>
    <source>
        <strain evidence="6 7">DSM 22826</strain>
    </source>
</reference>
<dbReference type="NCBIfam" id="TIGR00011">
    <property type="entry name" value="YbaK_EbsC"/>
    <property type="match status" value="1"/>
</dbReference>
<keyword evidence="7" id="KW-1185">Reference proteome</keyword>
<gene>
    <name evidence="6" type="ORF">E9229_002970</name>
</gene>
<dbReference type="GO" id="GO:0002161">
    <property type="term" value="F:aminoacyl-tRNA deacylase activity"/>
    <property type="evidence" value="ECO:0007669"/>
    <property type="project" value="InterPro"/>
</dbReference>
<keyword evidence="2 4" id="KW-0648">Protein biosynthesis</keyword>
<name>A0A839QM96_9MICC</name>
<dbReference type="EMBL" id="JACHVS010000002">
    <property type="protein sequence ID" value="MBB2996723.1"/>
    <property type="molecule type" value="Genomic_DNA"/>
</dbReference>
<organism evidence="6 7">
    <name type="scientific">Paeniglutamicibacter cryotolerans</name>
    <dbReference type="NCBI Taxonomy" id="670079"/>
    <lineage>
        <taxon>Bacteria</taxon>
        <taxon>Bacillati</taxon>
        <taxon>Actinomycetota</taxon>
        <taxon>Actinomycetes</taxon>
        <taxon>Micrococcales</taxon>
        <taxon>Micrococcaceae</taxon>
        <taxon>Paeniglutamicibacter</taxon>
    </lineage>
</organism>
<dbReference type="PANTHER" id="PTHR30411:SF0">
    <property type="entry name" value="CYS-TRNA(PRO)_CYS-TRNA(CYS) DEACYLASE YBAK"/>
    <property type="match status" value="1"/>
</dbReference>
<evidence type="ECO:0000256" key="1">
    <source>
        <dbReference type="ARBA" id="ARBA00009798"/>
    </source>
</evidence>
<feature type="domain" description="YbaK/aminoacyl-tRNA synthetase-associated" evidence="5">
    <location>
        <begin position="42"/>
        <end position="157"/>
    </location>
</feature>
<dbReference type="AlphaFoldDB" id="A0A839QM96"/>
<evidence type="ECO:0000259" key="5">
    <source>
        <dbReference type="Pfam" id="PF04073"/>
    </source>
</evidence>
<evidence type="ECO:0000256" key="2">
    <source>
        <dbReference type="ARBA" id="ARBA00022917"/>
    </source>
</evidence>
<dbReference type="RefSeq" id="WP_183512289.1">
    <property type="nucleotide sequence ID" value="NZ_BAABGK010000105.1"/>
</dbReference>
<dbReference type="GO" id="GO:0006412">
    <property type="term" value="P:translation"/>
    <property type="evidence" value="ECO:0007669"/>
    <property type="project" value="UniProtKB-KW"/>
</dbReference>
<dbReference type="CDD" id="cd00002">
    <property type="entry name" value="YbaK_deacylase"/>
    <property type="match status" value="1"/>
</dbReference>
<dbReference type="PANTHER" id="PTHR30411">
    <property type="entry name" value="CYTOPLASMIC PROTEIN"/>
    <property type="match status" value="1"/>
</dbReference>
<dbReference type="PIRSF" id="PIRSF006181">
    <property type="entry name" value="EbsC_YbaK"/>
    <property type="match status" value="1"/>
</dbReference>